<dbReference type="EMBL" id="CP027850">
    <property type="protein sequence ID" value="AVQ01963.1"/>
    <property type="molecule type" value="Genomic_DNA"/>
</dbReference>
<dbReference type="InterPro" id="IPR050383">
    <property type="entry name" value="GlyoxalaseI/FosfomycinResist"/>
</dbReference>
<gene>
    <name evidence="2" type="ORF">B7G68_08950</name>
</gene>
<dbReference type="SUPFAM" id="SSF54593">
    <property type="entry name" value="Glyoxalase/Bleomycin resistance protein/Dihydroxybiphenyl dioxygenase"/>
    <property type="match status" value="2"/>
</dbReference>
<name>A0ABN5IU60_9CAUL</name>
<dbReference type="Pfam" id="PF00903">
    <property type="entry name" value="Glyoxalase"/>
    <property type="match status" value="2"/>
</dbReference>
<evidence type="ECO:0000259" key="1">
    <source>
        <dbReference type="PROSITE" id="PS51819"/>
    </source>
</evidence>
<keyword evidence="3" id="KW-1185">Reference proteome</keyword>
<feature type="domain" description="VOC" evidence="1">
    <location>
        <begin position="137"/>
        <end position="255"/>
    </location>
</feature>
<dbReference type="InterPro" id="IPR029068">
    <property type="entry name" value="Glyas_Bleomycin-R_OHBP_Dase"/>
</dbReference>
<evidence type="ECO:0000313" key="3">
    <source>
        <dbReference type="Proteomes" id="UP000240527"/>
    </source>
</evidence>
<feature type="domain" description="VOC" evidence="1">
    <location>
        <begin position="12"/>
        <end position="119"/>
    </location>
</feature>
<protein>
    <submittedName>
        <fullName evidence="2">Bleomycin resistance protein</fullName>
    </submittedName>
</protein>
<organism evidence="2 3">
    <name type="scientific">Caulobacter segnis</name>
    <dbReference type="NCBI Taxonomy" id="88688"/>
    <lineage>
        <taxon>Bacteria</taxon>
        <taxon>Pseudomonadati</taxon>
        <taxon>Pseudomonadota</taxon>
        <taxon>Alphaproteobacteria</taxon>
        <taxon>Caulobacterales</taxon>
        <taxon>Caulobacteraceae</taxon>
        <taxon>Caulobacter</taxon>
    </lineage>
</organism>
<dbReference type="InterPro" id="IPR004360">
    <property type="entry name" value="Glyas_Fos-R_dOase_dom"/>
</dbReference>
<dbReference type="Gene3D" id="3.10.180.10">
    <property type="entry name" value="2,3-Dihydroxybiphenyl 1,2-Dioxygenase, domain 1"/>
    <property type="match status" value="2"/>
</dbReference>
<proteinExistence type="predicted"/>
<dbReference type="PROSITE" id="PS51819">
    <property type="entry name" value="VOC"/>
    <property type="match status" value="2"/>
</dbReference>
<dbReference type="Proteomes" id="UP000240527">
    <property type="component" value="Chromosome"/>
</dbReference>
<dbReference type="RefSeq" id="WP_013078877.1">
    <property type="nucleotide sequence ID" value="NZ_CP027850.1"/>
</dbReference>
<sequence>MPDSVFAAIRASLHHLALASPDPAGLADFYGRALGLRVEAAAPGLIGRAKGRTLIFQPGAPKTLAFAAYAVEDLSDLAALRERAATAKVALEASPSPLFGPEAVCLRDPDGNCFVFGLPAAHEAAAVHDGAAAREARLQHVVFASRDAQRLADFYQAVLGFALSDVVVDEAGGVRTSFLRCSAEHHSLAVFQAAENRLDHHCYEAGEWGLIRDWGDHMAGHHIPLVWGPGRHGPGDNLFMFVHDTDGNWVEISAELEIVEPDRAVGSWPHEERTLNSWGQGLLRS</sequence>
<accession>A0ABN5IU60</accession>
<dbReference type="PANTHER" id="PTHR21366">
    <property type="entry name" value="GLYOXALASE FAMILY PROTEIN"/>
    <property type="match status" value="1"/>
</dbReference>
<evidence type="ECO:0000313" key="2">
    <source>
        <dbReference type="EMBL" id="AVQ01963.1"/>
    </source>
</evidence>
<dbReference type="CDD" id="cd06587">
    <property type="entry name" value="VOC"/>
    <property type="match status" value="1"/>
</dbReference>
<dbReference type="InterPro" id="IPR037523">
    <property type="entry name" value="VOC_core"/>
</dbReference>
<reference evidence="2 3" key="1">
    <citation type="journal article" date="2015" name="Biotechnol. Bioeng.">
        <title>Genome sequence and phenotypic characterization of Caulobacter segnis.</title>
        <authorList>
            <person name="Patel S."/>
            <person name="Fletcher B."/>
            <person name="Scott D.C."/>
            <person name="Ely B."/>
        </authorList>
    </citation>
    <scope>NUCLEOTIDE SEQUENCE [LARGE SCALE GENOMIC DNA]</scope>
    <source>
        <strain evidence="2 3">TK0059</strain>
    </source>
</reference>